<feature type="region of interest" description="Disordered" evidence="8">
    <location>
        <begin position="62"/>
        <end position="113"/>
    </location>
</feature>
<comment type="function">
    <text evidence="4">Involved in pre-mRNA splicing as component of the spliceosome. Component of the PRP19-CDC5L complex that forms an integral part of the spliceosome and is required for activating pre-mRNA splicing. As a component of the minor spliceosome, involved in the splicing of U12-type introns in pre-mRNAs.</text>
</comment>
<feature type="transmembrane region" description="Helical" evidence="9">
    <location>
        <begin position="911"/>
        <end position="937"/>
    </location>
</feature>
<gene>
    <name evidence="10" type="ORF">UXM345_LOCUS7554</name>
</gene>
<feature type="compositionally biased region" description="Polar residues" evidence="8">
    <location>
        <begin position="101"/>
        <end position="113"/>
    </location>
</feature>
<dbReference type="InterPro" id="IPR036919">
    <property type="entry name" value="Ribo_uL30_ferredoxin-like_sf"/>
</dbReference>
<keyword evidence="9" id="KW-0812">Transmembrane</keyword>
<dbReference type="PANTHER" id="PTHR19923">
    <property type="entry name" value="WD40 REPEAT PROTEINPRL1/PRL2-RELATED"/>
    <property type="match status" value="1"/>
</dbReference>
<feature type="repeat" description="WD" evidence="7">
    <location>
        <begin position="159"/>
        <end position="200"/>
    </location>
</feature>
<dbReference type="SMART" id="SM00320">
    <property type="entry name" value="WD40"/>
    <property type="match status" value="7"/>
</dbReference>
<dbReference type="PROSITE" id="PS50294">
    <property type="entry name" value="WD_REPEATS_REGION"/>
    <property type="match status" value="5"/>
</dbReference>
<comment type="subunit">
    <text evidence="5">Identified in the spliceosome C complex. Component of the PRP19-CDC5L splicing complex composed of a core complex comprising a homotetramer of PRPF19, CDC5L, PLRG1 and BCAS2, and at least three less stably associated proteins CTNNBL1, CWC15 and HSPA8. Interacts (via its WD40 repeat domain) directly with CDC5L (via its C-terminal); the interaction is required for mRNA splicing but not for spliceosome assembly. Component of the minor spliceosome, which splices U12-type introns. Within this complex, interacts with CRIPT. Also interacts directly in the complex with BCAS2 and PRPF19. Interacts with USB1.</text>
</comment>
<dbReference type="CDD" id="cd00200">
    <property type="entry name" value="WD40"/>
    <property type="match status" value="1"/>
</dbReference>
<dbReference type="PANTHER" id="PTHR19923:SF0">
    <property type="entry name" value="PLEIOTROPIC REGULATOR 1"/>
    <property type="match status" value="1"/>
</dbReference>
<dbReference type="PROSITE" id="PS50082">
    <property type="entry name" value="WD_REPEATS_2"/>
    <property type="match status" value="5"/>
</dbReference>
<dbReference type="InterPro" id="IPR015943">
    <property type="entry name" value="WD40/YVTN_repeat-like_dom_sf"/>
</dbReference>
<dbReference type="GO" id="GO:0071011">
    <property type="term" value="C:precatalytic spliceosome"/>
    <property type="evidence" value="ECO:0007669"/>
    <property type="project" value="TreeGrafter"/>
</dbReference>
<comment type="similarity">
    <text evidence="3">Belongs to the WD repeat PRL1/PRL2 family.</text>
</comment>
<evidence type="ECO:0000256" key="7">
    <source>
        <dbReference type="PROSITE-ProRule" id="PRU00221"/>
    </source>
</evidence>
<feature type="repeat" description="WD" evidence="7">
    <location>
        <begin position="285"/>
        <end position="326"/>
    </location>
</feature>
<evidence type="ECO:0000256" key="1">
    <source>
        <dbReference type="ARBA" id="ARBA00022574"/>
    </source>
</evidence>
<dbReference type="SUPFAM" id="SSF55129">
    <property type="entry name" value="Ribosomal protein L30p/L7e"/>
    <property type="match status" value="1"/>
</dbReference>
<feature type="repeat" description="WD" evidence="7">
    <location>
        <begin position="243"/>
        <end position="284"/>
    </location>
</feature>
<dbReference type="SUPFAM" id="SSF50978">
    <property type="entry name" value="WD40 repeat-like"/>
    <property type="match status" value="1"/>
</dbReference>
<feature type="transmembrane region" description="Helical" evidence="9">
    <location>
        <begin position="837"/>
        <end position="857"/>
    </location>
</feature>
<feature type="repeat" description="WD" evidence="7">
    <location>
        <begin position="201"/>
        <end position="242"/>
    </location>
</feature>
<dbReference type="InterPro" id="IPR045241">
    <property type="entry name" value="Prp46/PLRG1-like"/>
</dbReference>
<organism evidence="10 11">
    <name type="scientific">Rotaria magnacalcarata</name>
    <dbReference type="NCBI Taxonomy" id="392030"/>
    <lineage>
        <taxon>Eukaryota</taxon>
        <taxon>Metazoa</taxon>
        <taxon>Spiralia</taxon>
        <taxon>Gnathifera</taxon>
        <taxon>Rotifera</taxon>
        <taxon>Eurotatoria</taxon>
        <taxon>Bdelloidea</taxon>
        <taxon>Philodinida</taxon>
        <taxon>Philodinidae</taxon>
        <taxon>Rotaria</taxon>
    </lineage>
</organism>
<proteinExistence type="inferred from homology"/>
<evidence type="ECO:0000256" key="3">
    <source>
        <dbReference type="ARBA" id="ARBA00025726"/>
    </source>
</evidence>
<sequence>MADTTNAEKPISVHSLVFRSLKRTHDLFVANQNTPVLPDETANSISRKIKAKDQYGTVLTLPKGMKPHVKNTAETNETTTAEAKNDDTSNNNDEETVNESLTTTNADGSTTASPMSNALVLASKPQQTSNQLQALVSRKPASVMPKPQWHAPWKLMRVISGHLGWVRCVDVEPANEWFVTGAADRVIKIWDLASGTLKLSLTGHVSTVRGVAVSTRQPYLFSAGEDKQVKCWDLECNKVIRHYHGHLSAVYALSLHPTLDILVSCGRDSVARVWDMRTKAQIHCLTGHTNTVADVKTQAADPEVVTGSHDSTIRYWDLVAGRTYCTLTHHKKSVRALAIHPKWHAMASASPDNIKQWKFPKGEFIQNLSGHNAIVNALAVNADNVLVSGADNGSLNFWDWKTGYNFQRLQTIPQPGSIDPEMGVYAMTFDHSGSRLITCEADKTIKIYKEDETAVSSIRYLSLSAINNARERSYRKADKKGFHNREDVNYDIPKQPKQSNFRDRFRYTALEEVKMEQGSQRSLIEPMIDRTQPPHKFHVVTKLRSTYGETYYVKEALEKLGFISHGRKQWNVLTVIVKNVPSVNKHLYVCKHMVQIKPLTFVDGVPSLDDIGSTKLFPHSGHLIIDDHFDLKQMNISIDDKDKWPVDMNHIVARLHADRTANRLHAEYFPTKYNWFFDQHIDGVKVIQPCNPEVKDTHLEDLVMLEWTYAGINFSAKPTEPWADDGGIECAAHSTLRQRTFETVLAVIVASYEIYYATYHAKNQLGTSFPREYARERQGRPSVLRRLVLVCYALLWGIEIGFKLASRQLIYILNPCHIVTLIQIMLLTFSSNYYTRGLYRLHVGMLNGGTLAIYFPVTATRLFPFEVELYYIQHILILVVPVFLLSSHGGYSLEPVGSFRWTISAIASFRFYHYFVLQPISLLTWVNLNGVLCPFQFDPFIGRYYRLWANIHQTLFMIIHHKLFSVVARTCIQFDIRRIMYYIKRQQQEQQQMTTSDISKDK</sequence>
<keyword evidence="2" id="KW-0677">Repeat</keyword>
<evidence type="ECO:0000256" key="8">
    <source>
        <dbReference type="SAM" id="MobiDB-lite"/>
    </source>
</evidence>
<evidence type="ECO:0000256" key="2">
    <source>
        <dbReference type="ARBA" id="ARBA00022737"/>
    </source>
</evidence>
<dbReference type="PROSITE" id="PS00678">
    <property type="entry name" value="WD_REPEATS_1"/>
    <property type="match status" value="1"/>
</dbReference>
<evidence type="ECO:0000313" key="11">
    <source>
        <dbReference type="Proteomes" id="UP000663842"/>
    </source>
</evidence>
<accession>A0A819E8M8</accession>
<evidence type="ECO:0000256" key="4">
    <source>
        <dbReference type="ARBA" id="ARBA00046238"/>
    </source>
</evidence>
<comment type="caution">
    <text evidence="10">The sequence shown here is derived from an EMBL/GenBank/DDBJ whole genome shotgun (WGS) entry which is preliminary data.</text>
</comment>
<dbReference type="GO" id="GO:0000974">
    <property type="term" value="C:Prp19 complex"/>
    <property type="evidence" value="ECO:0007669"/>
    <property type="project" value="TreeGrafter"/>
</dbReference>
<feature type="transmembrane region" description="Helical" evidence="9">
    <location>
        <begin position="869"/>
        <end position="891"/>
    </location>
</feature>
<dbReference type="Pfam" id="PF00400">
    <property type="entry name" value="WD40"/>
    <property type="match status" value="6"/>
</dbReference>
<keyword evidence="1 7" id="KW-0853">WD repeat</keyword>
<protein>
    <recommendedName>
        <fullName evidence="6">Pleiotropic regulator 1</fullName>
    </recommendedName>
</protein>
<dbReference type="Gene3D" id="2.130.10.10">
    <property type="entry name" value="YVTN repeat-like/Quinoprotein amine dehydrogenase"/>
    <property type="match status" value="1"/>
</dbReference>
<dbReference type="InterPro" id="IPR001680">
    <property type="entry name" value="WD40_rpt"/>
</dbReference>
<dbReference type="PRINTS" id="PR00320">
    <property type="entry name" value="GPROTEINBRPT"/>
</dbReference>
<dbReference type="InterPro" id="IPR020472">
    <property type="entry name" value="WD40_PAC1"/>
</dbReference>
<dbReference type="InterPro" id="IPR019775">
    <property type="entry name" value="WD40_repeat_CS"/>
</dbReference>
<reference evidence="10" key="1">
    <citation type="submission" date="2021-02" db="EMBL/GenBank/DDBJ databases">
        <authorList>
            <person name="Nowell W R."/>
        </authorList>
    </citation>
    <scope>NUCLEOTIDE SEQUENCE</scope>
</reference>
<keyword evidence="9" id="KW-1133">Transmembrane helix</keyword>
<feature type="repeat" description="WD" evidence="7">
    <location>
        <begin position="368"/>
        <end position="408"/>
    </location>
</feature>
<evidence type="ECO:0000256" key="6">
    <source>
        <dbReference type="ARBA" id="ARBA00073631"/>
    </source>
</evidence>
<evidence type="ECO:0000256" key="9">
    <source>
        <dbReference type="SAM" id="Phobius"/>
    </source>
</evidence>
<dbReference type="FunFam" id="2.130.10.10:FF:000012">
    <property type="entry name" value="Putative pleiotropic regulator 1"/>
    <property type="match status" value="1"/>
</dbReference>
<dbReference type="InterPro" id="IPR036322">
    <property type="entry name" value="WD40_repeat_dom_sf"/>
</dbReference>
<evidence type="ECO:0000313" key="10">
    <source>
        <dbReference type="EMBL" id="CAF3846349.1"/>
    </source>
</evidence>
<name>A0A819E8M8_9BILA</name>
<evidence type="ECO:0000256" key="5">
    <source>
        <dbReference type="ARBA" id="ARBA00062641"/>
    </source>
</evidence>
<dbReference type="Pfam" id="PF14808">
    <property type="entry name" value="TMEM164"/>
    <property type="match status" value="1"/>
</dbReference>
<dbReference type="AlphaFoldDB" id="A0A819E8M8"/>
<feature type="transmembrane region" description="Helical" evidence="9">
    <location>
        <begin position="809"/>
        <end position="831"/>
    </location>
</feature>
<keyword evidence="9" id="KW-0472">Membrane</keyword>
<dbReference type="Proteomes" id="UP000663842">
    <property type="component" value="Unassembled WGS sequence"/>
</dbReference>
<dbReference type="GO" id="GO:0071013">
    <property type="term" value="C:catalytic step 2 spliceosome"/>
    <property type="evidence" value="ECO:0007669"/>
    <property type="project" value="TreeGrafter"/>
</dbReference>
<dbReference type="GO" id="GO:0000398">
    <property type="term" value="P:mRNA splicing, via spliceosome"/>
    <property type="evidence" value="ECO:0007669"/>
    <property type="project" value="InterPro"/>
</dbReference>
<dbReference type="EMBL" id="CAJOBF010000630">
    <property type="protein sequence ID" value="CAF3846349.1"/>
    <property type="molecule type" value="Genomic_DNA"/>
</dbReference>
<feature type="compositionally biased region" description="Low complexity" evidence="8">
    <location>
        <begin position="70"/>
        <end position="82"/>
    </location>
</feature>